<dbReference type="InterPro" id="IPR036047">
    <property type="entry name" value="F-box-like_dom_sf"/>
</dbReference>
<feature type="region of interest" description="Disordered" evidence="1">
    <location>
        <begin position="270"/>
        <end position="331"/>
    </location>
</feature>
<dbReference type="EMBL" id="ML179455">
    <property type="protein sequence ID" value="THU87333.1"/>
    <property type="molecule type" value="Genomic_DNA"/>
</dbReference>
<feature type="region of interest" description="Disordered" evidence="1">
    <location>
        <begin position="522"/>
        <end position="544"/>
    </location>
</feature>
<evidence type="ECO:0000313" key="3">
    <source>
        <dbReference type="EMBL" id="THU87333.1"/>
    </source>
</evidence>
<dbReference type="SUPFAM" id="SSF52047">
    <property type="entry name" value="RNI-like"/>
    <property type="match status" value="1"/>
</dbReference>
<dbReference type="InterPro" id="IPR001810">
    <property type="entry name" value="F-box_dom"/>
</dbReference>
<evidence type="ECO:0000259" key="2">
    <source>
        <dbReference type="PROSITE" id="PS50181"/>
    </source>
</evidence>
<dbReference type="PROSITE" id="PS50181">
    <property type="entry name" value="FBOX"/>
    <property type="match status" value="1"/>
</dbReference>
<dbReference type="Proteomes" id="UP000297245">
    <property type="component" value="Unassembled WGS sequence"/>
</dbReference>
<dbReference type="Gene3D" id="3.80.10.10">
    <property type="entry name" value="Ribonuclease Inhibitor"/>
    <property type="match status" value="1"/>
</dbReference>
<feature type="compositionally biased region" description="Low complexity" evidence="1">
    <location>
        <begin position="522"/>
        <end position="536"/>
    </location>
</feature>
<organism evidence="3 4">
    <name type="scientific">Dendrothele bispora (strain CBS 962.96)</name>
    <dbReference type="NCBI Taxonomy" id="1314807"/>
    <lineage>
        <taxon>Eukaryota</taxon>
        <taxon>Fungi</taxon>
        <taxon>Dikarya</taxon>
        <taxon>Basidiomycota</taxon>
        <taxon>Agaricomycotina</taxon>
        <taxon>Agaricomycetes</taxon>
        <taxon>Agaricomycetidae</taxon>
        <taxon>Agaricales</taxon>
        <taxon>Agaricales incertae sedis</taxon>
        <taxon>Dendrothele</taxon>
    </lineage>
</organism>
<dbReference type="SUPFAM" id="SSF81383">
    <property type="entry name" value="F-box domain"/>
    <property type="match status" value="1"/>
</dbReference>
<protein>
    <recommendedName>
        <fullName evidence="2">F-box domain-containing protein</fullName>
    </recommendedName>
</protein>
<sequence length="663" mass="74091">MVRARRRRLDMDSRLPPEILFEIVQYLDSSHILKLIQTCRSFHSILVPTLYTVVDLKSPQQVRSTLSLLKNNPLLSTYVRELHIRPVYFKVLGLEKDKDKASYEAWVSSCVKELALESYQSTGIRTGGLRGLRVFDWDGWELPEDSMWKALKSGCPELKSISITVDKYGFNLASSLFDFEDLTSFRIRARRDIVEAMNSPNLESLEFVSFLPSTYRLWNFDPIFLGTWPKLKQLTLGCFIHQISSSLPVEEIISRFPGVDNLVTHLSLDEDPSSSDSQWGENSEELLQEQQARRHRGLGLELGLPDNSQGTLVPRDNSGQGDVPDSEPGTPCESFFRRHPHIRHLRVGWNPYLLQNTLSIPAVLTSKPLMSFTGTHTQLSLFSDATLSSLHTLTLDREHPYALLSSPYISDLCEVLKRLEALKILRLRINKVTEQRQIEAWNSLLESVKGIEHLELVCAEGAGESMLQAIYQALSRNLPQLLSFSFTYQRTPSTLSFGVFSRRVSAFSPSSIISYVKSTSKSTSAIPAPSSTSNSTFKPNAATQNPTVTELEAAEELFLANPCLQFVRLIQTRSSSSFSANFPLPASLSGSYNFVSTPSIYGGSRGGLENGLALGGPIRFSGTYELLPLGESLRGVVVGHEWGEGVEERWFRAELGTKNGVLS</sequence>
<feature type="domain" description="F-box" evidence="2">
    <location>
        <begin position="9"/>
        <end position="54"/>
    </location>
</feature>
<keyword evidence="4" id="KW-1185">Reference proteome</keyword>
<dbReference type="Gene3D" id="1.20.1280.50">
    <property type="match status" value="1"/>
</dbReference>
<dbReference type="InterPro" id="IPR032675">
    <property type="entry name" value="LRR_dom_sf"/>
</dbReference>
<dbReference type="OrthoDB" id="2870744at2759"/>
<accession>A0A4S8LF66</accession>
<proteinExistence type="predicted"/>
<name>A0A4S8LF66_DENBC</name>
<dbReference type="Pfam" id="PF12937">
    <property type="entry name" value="F-box-like"/>
    <property type="match status" value="1"/>
</dbReference>
<evidence type="ECO:0000313" key="4">
    <source>
        <dbReference type="Proteomes" id="UP000297245"/>
    </source>
</evidence>
<dbReference type="AlphaFoldDB" id="A0A4S8LF66"/>
<evidence type="ECO:0000256" key="1">
    <source>
        <dbReference type="SAM" id="MobiDB-lite"/>
    </source>
</evidence>
<reference evidence="3 4" key="1">
    <citation type="journal article" date="2019" name="Nat. Ecol. Evol.">
        <title>Megaphylogeny resolves global patterns of mushroom evolution.</title>
        <authorList>
            <person name="Varga T."/>
            <person name="Krizsan K."/>
            <person name="Foldi C."/>
            <person name="Dima B."/>
            <person name="Sanchez-Garcia M."/>
            <person name="Sanchez-Ramirez S."/>
            <person name="Szollosi G.J."/>
            <person name="Szarkandi J.G."/>
            <person name="Papp V."/>
            <person name="Albert L."/>
            <person name="Andreopoulos W."/>
            <person name="Angelini C."/>
            <person name="Antonin V."/>
            <person name="Barry K.W."/>
            <person name="Bougher N.L."/>
            <person name="Buchanan P."/>
            <person name="Buyck B."/>
            <person name="Bense V."/>
            <person name="Catcheside P."/>
            <person name="Chovatia M."/>
            <person name="Cooper J."/>
            <person name="Damon W."/>
            <person name="Desjardin D."/>
            <person name="Finy P."/>
            <person name="Geml J."/>
            <person name="Haridas S."/>
            <person name="Hughes K."/>
            <person name="Justo A."/>
            <person name="Karasinski D."/>
            <person name="Kautmanova I."/>
            <person name="Kiss B."/>
            <person name="Kocsube S."/>
            <person name="Kotiranta H."/>
            <person name="LaButti K.M."/>
            <person name="Lechner B.E."/>
            <person name="Liimatainen K."/>
            <person name="Lipzen A."/>
            <person name="Lukacs Z."/>
            <person name="Mihaltcheva S."/>
            <person name="Morgado L.N."/>
            <person name="Niskanen T."/>
            <person name="Noordeloos M.E."/>
            <person name="Ohm R.A."/>
            <person name="Ortiz-Santana B."/>
            <person name="Ovrebo C."/>
            <person name="Racz N."/>
            <person name="Riley R."/>
            <person name="Savchenko A."/>
            <person name="Shiryaev A."/>
            <person name="Soop K."/>
            <person name="Spirin V."/>
            <person name="Szebenyi C."/>
            <person name="Tomsovsky M."/>
            <person name="Tulloss R.E."/>
            <person name="Uehling J."/>
            <person name="Grigoriev I.V."/>
            <person name="Vagvolgyi C."/>
            <person name="Papp T."/>
            <person name="Martin F.M."/>
            <person name="Miettinen O."/>
            <person name="Hibbett D.S."/>
            <person name="Nagy L.G."/>
        </authorList>
    </citation>
    <scope>NUCLEOTIDE SEQUENCE [LARGE SCALE GENOMIC DNA]</scope>
    <source>
        <strain evidence="3 4">CBS 962.96</strain>
    </source>
</reference>
<dbReference type="CDD" id="cd09917">
    <property type="entry name" value="F-box_SF"/>
    <property type="match status" value="1"/>
</dbReference>
<gene>
    <name evidence="3" type="ORF">K435DRAFT_867393</name>
</gene>